<dbReference type="RefSeq" id="WP_133590617.1">
    <property type="nucleotide sequence ID" value="NZ_SNVV01000006.1"/>
</dbReference>
<sequence>MNDWQLATSGLDPAAAQAFATLEAVFALDGEQVARDPLSQVLRVVVGGRRYYVKRYHGAGKNPLRRWLGRTRVRAEWENLRHFAAWGIPTAVVVAWGEERRWGGFRRGALITAELPRTEDLKLLVLNNDPRLADRGWIAGISHQLAAITREMHSHGFAHNDLKWRNLLVDDSEPPRLYLIDCPSGGFWHGPFLRYRIVKDLACLDKVAKYSLSRTQRLRFYLDYAGKRRLDAGDKQRLRRVLTFFQGRE</sequence>
<proteinExistence type="predicted"/>
<keyword evidence="1" id="KW-0418">Kinase</keyword>
<keyword evidence="1" id="KW-0808">Transferase</keyword>
<accession>A0A4R6E3S5</accession>
<evidence type="ECO:0000313" key="2">
    <source>
        <dbReference type="Proteomes" id="UP000295129"/>
    </source>
</evidence>
<dbReference type="InterPro" id="IPR011009">
    <property type="entry name" value="Kinase-like_dom_sf"/>
</dbReference>
<dbReference type="Gene3D" id="1.10.510.10">
    <property type="entry name" value="Transferase(Phosphotransferase) domain 1"/>
    <property type="match status" value="1"/>
</dbReference>
<protein>
    <submittedName>
        <fullName evidence="1">Lipopolysaccharide kinase (Kdo/WaaP) family protein</fullName>
    </submittedName>
</protein>
<dbReference type="PROSITE" id="PS00108">
    <property type="entry name" value="PROTEIN_KINASE_ST"/>
    <property type="match status" value="1"/>
</dbReference>
<keyword evidence="2" id="KW-1185">Reference proteome</keyword>
<comment type="caution">
    <text evidence="1">The sequence shown here is derived from an EMBL/GenBank/DDBJ whole genome shotgun (WGS) entry which is preliminary data.</text>
</comment>
<dbReference type="OrthoDB" id="5608193at2"/>
<dbReference type="GO" id="GO:0004672">
    <property type="term" value="F:protein kinase activity"/>
    <property type="evidence" value="ECO:0007669"/>
    <property type="project" value="InterPro"/>
</dbReference>
<evidence type="ECO:0000313" key="1">
    <source>
        <dbReference type="EMBL" id="TDN52486.1"/>
    </source>
</evidence>
<gene>
    <name evidence="1" type="ORF">C7389_106186</name>
</gene>
<dbReference type="EMBL" id="SNVV01000006">
    <property type="protein sequence ID" value="TDN52486.1"/>
    <property type="molecule type" value="Genomic_DNA"/>
</dbReference>
<name>A0A4R6E3S5_9RHOO</name>
<reference evidence="1 2" key="1">
    <citation type="submission" date="2019-03" db="EMBL/GenBank/DDBJ databases">
        <title>Genomic Encyclopedia of Type Strains, Phase IV (KMG-IV): sequencing the most valuable type-strain genomes for metagenomic binning, comparative biology and taxonomic classification.</title>
        <authorList>
            <person name="Goeker M."/>
        </authorList>
    </citation>
    <scope>NUCLEOTIDE SEQUENCE [LARGE SCALE GENOMIC DNA]</scope>
    <source>
        <strain evidence="1 2">DSM 12121</strain>
    </source>
</reference>
<dbReference type="SUPFAM" id="SSF56112">
    <property type="entry name" value="Protein kinase-like (PK-like)"/>
    <property type="match status" value="1"/>
</dbReference>
<dbReference type="InterPro" id="IPR008271">
    <property type="entry name" value="Ser/Thr_kinase_AS"/>
</dbReference>
<dbReference type="Pfam" id="PF06293">
    <property type="entry name" value="Kdo"/>
    <property type="match status" value="1"/>
</dbReference>
<dbReference type="Proteomes" id="UP000295129">
    <property type="component" value="Unassembled WGS sequence"/>
</dbReference>
<organism evidence="1 2">
    <name type="scientific">Azoarcus indigens</name>
    <dbReference type="NCBI Taxonomy" id="29545"/>
    <lineage>
        <taxon>Bacteria</taxon>
        <taxon>Pseudomonadati</taxon>
        <taxon>Pseudomonadota</taxon>
        <taxon>Betaproteobacteria</taxon>
        <taxon>Rhodocyclales</taxon>
        <taxon>Zoogloeaceae</taxon>
        <taxon>Azoarcus</taxon>
    </lineage>
</organism>
<dbReference type="AlphaFoldDB" id="A0A4R6E3S5"/>